<proteinExistence type="predicted"/>
<gene>
    <name evidence="1" type="ORF">E2C01_050853</name>
</gene>
<keyword evidence="2" id="KW-1185">Reference proteome</keyword>
<organism evidence="1 2">
    <name type="scientific">Portunus trituberculatus</name>
    <name type="common">Swimming crab</name>
    <name type="synonym">Neptunus trituberculatus</name>
    <dbReference type="NCBI Taxonomy" id="210409"/>
    <lineage>
        <taxon>Eukaryota</taxon>
        <taxon>Metazoa</taxon>
        <taxon>Ecdysozoa</taxon>
        <taxon>Arthropoda</taxon>
        <taxon>Crustacea</taxon>
        <taxon>Multicrustacea</taxon>
        <taxon>Malacostraca</taxon>
        <taxon>Eumalacostraca</taxon>
        <taxon>Eucarida</taxon>
        <taxon>Decapoda</taxon>
        <taxon>Pleocyemata</taxon>
        <taxon>Brachyura</taxon>
        <taxon>Eubrachyura</taxon>
        <taxon>Portunoidea</taxon>
        <taxon>Portunidae</taxon>
        <taxon>Portuninae</taxon>
        <taxon>Portunus</taxon>
    </lineage>
</organism>
<name>A0A5B7GI15_PORTR</name>
<accession>A0A5B7GI15</accession>
<reference evidence="1 2" key="1">
    <citation type="submission" date="2019-05" db="EMBL/GenBank/DDBJ databases">
        <title>Another draft genome of Portunus trituberculatus and its Hox gene families provides insights of decapod evolution.</title>
        <authorList>
            <person name="Jeong J.-H."/>
            <person name="Song I."/>
            <person name="Kim S."/>
            <person name="Choi T."/>
            <person name="Kim D."/>
            <person name="Ryu S."/>
            <person name="Kim W."/>
        </authorList>
    </citation>
    <scope>NUCLEOTIDE SEQUENCE [LARGE SCALE GENOMIC DNA]</scope>
    <source>
        <tissue evidence="1">Muscle</tissue>
    </source>
</reference>
<dbReference type="EMBL" id="VSRR010014327">
    <property type="protein sequence ID" value="MPC56887.1"/>
    <property type="molecule type" value="Genomic_DNA"/>
</dbReference>
<dbReference type="AlphaFoldDB" id="A0A5B7GI15"/>
<comment type="caution">
    <text evidence="1">The sequence shown here is derived from an EMBL/GenBank/DDBJ whole genome shotgun (WGS) entry which is preliminary data.</text>
</comment>
<dbReference type="Proteomes" id="UP000324222">
    <property type="component" value="Unassembled WGS sequence"/>
</dbReference>
<evidence type="ECO:0000313" key="1">
    <source>
        <dbReference type="EMBL" id="MPC56887.1"/>
    </source>
</evidence>
<evidence type="ECO:0000313" key="2">
    <source>
        <dbReference type="Proteomes" id="UP000324222"/>
    </source>
</evidence>
<protein>
    <submittedName>
        <fullName evidence="1">Uncharacterized protein</fullName>
    </submittedName>
</protein>
<sequence length="51" mass="5767">MHLPHTHPSLKIQNLNNDDSKPSLRVPFWGRGPEIPPGWTALSLATQIFLH</sequence>